<dbReference type="Proteomes" id="UP000031552">
    <property type="component" value="Unassembled WGS sequence"/>
</dbReference>
<dbReference type="SUPFAM" id="SSF53474">
    <property type="entry name" value="alpha/beta-Hydrolases"/>
    <property type="match status" value="1"/>
</dbReference>
<accession>A0A090D1T4</accession>
<dbReference type="eggNOG" id="COG1073">
    <property type="taxonomic scope" value="Bacteria"/>
</dbReference>
<evidence type="ECO:0000313" key="2">
    <source>
        <dbReference type="Proteomes" id="UP000031552"/>
    </source>
</evidence>
<dbReference type="RefSeq" id="WP_041017614.1">
    <property type="nucleotide sequence ID" value="NZ_CCEJ010000005.1"/>
</dbReference>
<dbReference type="STRING" id="1437425.CSEC_1245"/>
<dbReference type="PANTHER" id="PTHR12277">
    <property type="entry name" value="ALPHA/BETA HYDROLASE DOMAIN-CONTAINING PROTEIN"/>
    <property type="match status" value="1"/>
</dbReference>
<dbReference type="InterPro" id="IPR008536">
    <property type="entry name" value="DUF818"/>
</dbReference>
<gene>
    <name evidence="1" type="ORF">CSEC_1245</name>
</gene>
<dbReference type="Pfam" id="PF05677">
    <property type="entry name" value="DUF818"/>
    <property type="match status" value="1"/>
</dbReference>
<reference evidence="1" key="1">
    <citation type="submission" date="2013-12" db="EMBL/GenBank/DDBJ databases">
        <authorList>
            <person name="Linke B."/>
        </authorList>
    </citation>
    <scope>NUCLEOTIDE SEQUENCE [LARGE SCALE GENOMIC DNA]</scope>
    <source>
        <strain evidence="1">CRIB-18</strain>
    </source>
</reference>
<organism evidence="1 2">
    <name type="scientific">Candidatus Criblamydia sequanensis CRIB-18</name>
    <dbReference type="NCBI Taxonomy" id="1437425"/>
    <lineage>
        <taxon>Bacteria</taxon>
        <taxon>Pseudomonadati</taxon>
        <taxon>Chlamydiota</taxon>
        <taxon>Chlamydiia</taxon>
        <taxon>Parachlamydiales</taxon>
        <taxon>Candidatus Criblamydiaceae</taxon>
        <taxon>Candidatus Criblamydia</taxon>
    </lineage>
</organism>
<dbReference type="Gene3D" id="3.40.50.1820">
    <property type="entry name" value="alpha/beta hydrolase"/>
    <property type="match status" value="1"/>
</dbReference>
<dbReference type="EMBL" id="CCEJ010000005">
    <property type="protein sequence ID" value="CDR34065.1"/>
    <property type="molecule type" value="Genomic_DNA"/>
</dbReference>
<protein>
    <recommendedName>
        <fullName evidence="3">Serine aminopeptidase S33 domain-containing protein</fullName>
    </recommendedName>
</protein>
<dbReference type="PANTHER" id="PTHR12277:SF81">
    <property type="entry name" value="PROTEIN ABHD13"/>
    <property type="match status" value="1"/>
</dbReference>
<keyword evidence="2" id="KW-1185">Reference proteome</keyword>
<dbReference type="OrthoDB" id="17303at2"/>
<proteinExistence type="predicted"/>
<evidence type="ECO:0000313" key="1">
    <source>
        <dbReference type="EMBL" id="CDR34065.1"/>
    </source>
</evidence>
<dbReference type="InterPro" id="IPR029058">
    <property type="entry name" value="AB_hydrolase_fold"/>
</dbReference>
<dbReference type="AlphaFoldDB" id="A0A090D1T4"/>
<evidence type="ECO:0008006" key="3">
    <source>
        <dbReference type="Google" id="ProtNLM"/>
    </source>
</evidence>
<sequence>MQGDPLGSVSVSRPSTQETSKPILFEKRVIAFEAKPKAKEDKTSLSLLVKILSLGILPLIKLIVDKVAPHAVLPGVPPSYKKVFRGIRNDFLKNNPETASVLQMKTSDGVDLDGLLIFQKNEQKIKKDQKWIIMLQGNGQCYENCLEEAKEIGRKSGANVLLFNYRGVLESKGQLERLQDLIIDAETPVEMLREAGINDEDIAYLGHSLGGGIATQVVGKDGNDKIGLVVSRSFGSLAETASSLLPVIGRPIGFLMKSFGWELNSEEQWKKFIKNKKDNIGIITHSQDQLITKTISLWQKLKKDISTQDLETLKTKRVKLRKLIQRKVGQIIDPTRPLYENILVKSYISRVGSDKLVVYEIEMRDFLKSLTEEEQHQLGREDRAFIERMREAYPEIGRDERKELKSSIKEKLDTLVKNQLDILKNYLSEMKQLREIKLKLSRSDVNEEVIPQEIVFLERILNEADELLKRPPPKVNKENLKKKVEEGFFENPHNYSYDYDREHFLEITNLCKKVLTQAFSN</sequence>
<reference evidence="1" key="2">
    <citation type="submission" date="2014-09" db="EMBL/GenBank/DDBJ databases">
        <title>Criblamydia sequanensis harbors a mega-plasmid encoding arsenite resistance.</title>
        <authorList>
            <person name="Bertelli C."/>
            <person name="Goesmann A."/>
            <person name="Greub G."/>
        </authorList>
    </citation>
    <scope>NUCLEOTIDE SEQUENCE [LARGE SCALE GENOMIC DNA]</scope>
    <source>
        <strain evidence="1">CRIB-18</strain>
    </source>
</reference>
<comment type="caution">
    <text evidence="1">The sequence shown here is derived from an EMBL/GenBank/DDBJ whole genome shotgun (WGS) entry which is preliminary data.</text>
</comment>
<name>A0A090D1T4_9BACT</name>